<protein>
    <submittedName>
        <fullName evidence="1">Uncharacterized protein</fullName>
    </submittedName>
</protein>
<reference evidence="1" key="1">
    <citation type="journal article" date="2020" name="mSystems">
        <title>Genome- and Community-Level Interaction Insights into Carbon Utilization and Element Cycling Functions of Hydrothermarchaeota in Hydrothermal Sediment.</title>
        <authorList>
            <person name="Zhou Z."/>
            <person name="Liu Y."/>
            <person name="Xu W."/>
            <person name="Pan J."/>
            <person name="Luo Z.H."/>
            <person name="Li M."/>
        </authorList>
    </citation>
    <scope>NUCLEOTIDE SEQUENCE [LARGE SCALE GENOMIC DNA]</scope>
    <source>
        <strain evidence="1">SpSt-374</strain>
    </source>
</reference>
<comment type="caution">
    <text evidence="1">The sequence shown here is derived from an EMBL/GenBank/DDBJ whole genome shotgun (WGS) entry which is preliminary data.</text>
</comment>
<name>A0A7C3ZPT1_9CYAN</name>
<organism evidence="1">
    <name type="scientific">Planktothricoides sp. SpSt-374</name>
    <dbReference type="NCBI Taxonomy" id="2282167"/>
    <lineage>
        <taxon>Bacteria</taxon>
        <taxon>Bacillati</taxon>
        <taxon>Cyanobacteriota</taxon>
        <taxon>Cyanophyceae</taxon>
        <taxon>Oscillatoriophycideae</taxon>
        <taxon>Oscillatoriales</taxon>
        <taxon>Oscillatoriaceae</taxon>
        <taxon>Planktothricoides</taxon>
    </lineage>
</organism>
<sequence>MTKPLSPLHPSAFVGEGVGVRAPASEVVDNVNFDECLPVVSISYYSPAIIAAKGFAHRRLGQKSYRIILSRRREVVVVYYQRPVSP</sequence>
<accession>A0A7C3ZPT1</accession>
<dbReference type="AlphaFoldDB" id="A0A7C3ZPT1"/>
<gene>
    <name evidence="1" type="ORF">ENR15_21405</name>
</gene>
<dbReference type="EMBL" id="DSPX01000217">
    <property type="protein sequence ID" value="HGG03124.1"/>
    <property type="molecule type" value="Genomic_DNA"/>
</dbReference>
<evidence type="ECO:0000313" key="1">
    <source>
        <dbReference type="EMBL" id="HGG03124.1"/>
    </source>
</evidence>
<proteinExistence type="predicted"/>